<dbReference type="Gene3D" id="1.10.10.10">
    <property type="entry name" value="Winged helix-like DNA-binding domain superfamily/Winged helix DNA-binding domain"/>
    <property type="match status" value="1"/>
</dbReference>
<comment type="caution">
    <text evidence="5">The sequence shown here is derived from an EMBL/GenBank/DDBJ whole genome shotgun (WGS) entry which is preliminary data.</text>
</comment>
<evidence type="ECO:0000256" key="3">
    <source>
        <dbReference type="ARBA" id="ARBA00023163"/>
    </source>
</evidence>
<dbReference type="Proteomes" id="UP001205890">
    <property type="component" value="Unassembled WGS sequence"/>
</dbReference>
<accession>A0ABT1LBJ5</accession>
<dbReference type="Pfam" id="PF13545">
    <property type="entry name" value="HTH_Crp_2"/>
    <property type="match status" value="1"/>
</dbReference>
<name>A0ABT1LBJ5_9HYPH</name>
<dbReference type="SUPFAM" id="SSF46785">
    <property type="entry name" value="Winged helix' DNA-binding domain"/>
    <property type="match status" value="1"/>
</dbReference>
<evidence type="ECO:0000256" key="1">
    <source>
        <dbReference type="ARBA" id="ARBA00023015"/>
    </source>
</evidence>
<dbReference type="Pfam" id="PF00027">
    <property type="entry name" value="cNMP_binding"/>
    <property type="match status" value="1"/>
</dbReference>
<dbReference type="InterPro" id="IPR036390">
    <property type="entry name" value="WH_DNA-bd_sf"/>
</dbReference>
<dbReference type="CDD" id="cd00092">
    <property type="entry name" value="HTH_CRP"/>
    <property type="match status" value="1"/>
</dbReference>
<dbReference type="InterPro" id="IPR018490">
    <property type="entry name" value="cNMP-bd_dom_sf"/>
</dbReference>
<reference evidence="5 6" key="1">
    <citation type="submission" date="2022-07" db="EMBL/GenBank/DDBJ databases">
        <authorList>
            <person name="Li W.-J."/>
            <person name="Deng Q.-Q."/>
        </authorList>
    </citation>
    <scope>NUCLEOTIDE SEQUENCE [LARGE SCALE GENOMIC DNA]</scope>
    <source>
        <strain evidence="5 6">SYSU M60028</strain>
    </source>
</reference>
<keyword evidence="2" id="KW-0238">DNA-binding</keyword>
<evidence type="ECO:0000313" key="6">
    <source>
        <dbReference type="Proteomes" id="UP001205890"/>
    </source>
</evidence>
<sequence>MMLSSPDSSAPSTASNTPDGRVRFAAGTVLFRAGDPCRGLLAVEQGSIRVQTVTESGRQVTLYRVGSDRACVLSTQCLMTGGVYPAEGVAETDVVGRFLSAAEVERRIREDAPFRGWLFQGYGVRLTELVLLVEDLLSSGISRRLARLLREKSATDRVVRLTHQDIAGEIGSAREVVSRHLKDLERRGAVALGRGSVSVLRPDVLEALEMLPD</sequence>
<feature type="domain" description="HTH crp-type" evidence="4">
    <location>
        <begin position="139"/>
        <end position="203"/>
    </location>
</feature>
<dbReference type="InterPro" id="IPR036388">
    <property type="entry name" value="WH-like_DNA-bd_sf"/>
</dbReference>
<organism evidence="5 6">
    <name type="scientific">Alsobacter ponti</name>
    <dbReference type="NCBI Taxonomy" id="2962936"/>
    <lineage>
        <taxon>Bacteria</taxon>
        <taxon>Pseudomonadati</taxon>
        <taxon>Pseudomonadota</taxon>
        <taxon>Alphaproteobacteria</taxon>
        <taxon>Hyphomicrobiales</taxon>
        <taxon>Alsobacteraceae</taxon>
        <taxon>Alsobacter</taxon>
    </lineage>
</organism>
<dbReference type="InterPro" id="IPR000595">
    <property type="entry name" value="cNMP-bd_dom"/>
</dbReference>
<dbReference type="InterPro" id="IPR014710">
    <property type="entry name" value="RmlC-like_jellyroll"/>
</dbReference>
<keyword evidence="1" id="KW-0805">Transcription regulation</keyword>
<evidence type="ECO:0000256" key="2">
    <source>
        <dbReference type="ARBA" id="ARBA00023125"/>
    </source>
</evidence>
<gene>
    <name evidence="5" type="ORF">NK718_03775</name>
</gene>
<keyword evidence="6" id="KW-1185">Reference proteome</keyword>
<dbReference type="PROSITE" id="PS51063">
    <property type="entry name" value="HTH_CRP_2"/>
    <property type="match status" value="1"/>
</dbReference>
<protein>
    <submittedName>
        <fullName evidence="5">Crp/Fnr family transcriptional regulator</fullName>
    </submittedName>
</protein>
<dbReference type="RefSeq" id="WP_254738784.1">
    <property type="nucleotide sequence ID" value="NZ_JANCLU010000002.1"/>
</dbReference>
<keyword evidence="3" id="KW-0804">Transcription</keyword>
<proteinExistence type="predicted"/>
<dbReference type="EMBL" id="JANCLU010000002">
    <property type="protein sequence ID" value="MCP8937623.1"/>
    <property type="molecule type" value="Genomic_DNA"/>
</dbReference>
<dbReference type="InterPro" id="IPR012318">
    <property type="entry name" value="HTH_CRP"/>
</dbReference>
<dbReference type="Gene3D" id="2.60.120.10">
    <property type="entry name" value="Jelly Rolls"/>
    <property type="match status" value="1"/>
</dbReference>
<evidence type="ECO:0000313" key="5">
    <source>
        <dbReference type="EMBL" id="MCP8937623.1"/>
    </source>
</evidence>
<dbReference type="CDD" id="cd00038">
    <property type="entry name" value="CAP_ED"/>
    <property type="match status" value="1"/>
</dbReference>
<dbReference type="PRINTS" id="PR00034">
    <property type="entry name" value="HTHCRP"/>
</dbReference>
<evidence type="ECO:0000259" key="4">
    <source>
        <dbReference type="PROSITE" id="PS51063"/>
    </source>
</evidence>
<dbReference type="SMART" id="SM00419">
    <property type="entry name" value="HTH_CRP"/>
    <property type="match status" value="1"/>
</dbReference>
<dbReference type="SUPFAM" id="SSF51206">
    <property type="entry name" value="cAMP-binding domain-like"/>
    <property type="match status" value="1"/>
</dbReference>